<dbReference type="Proteomes" id="UP000198660">
    <property type="component" value="Unassembled WGS sequence"/>
</dbReference>
<dbReference type="InterPro" id="IPR023210">
    <property type="entry name" value="NADP_OxRdtase_dom"/>
</dbReference>
<keyword evidence="1" id="KW-0560">Oxidoreductase</keyword>
<dbReference type="RefSeq" id="WP_176391825.1">
    <property type="nucleotide sequence ID" value="NZ_FPAA01000001.1"/>
</dbReference>
<dbReference type="PANTHER" id="PTHR43625:SF40">
    <property type="entry name" value="ALDO-KETO REDUCTASE YAKC [NADP(+)]"/>
    <property type="match status" value="1"/>
</dbReference>
<sequence length="323" mass="35451">MKIVNLGTQGLKVSQQGLGCMGMSEFYGDTDETQGIHTIHRAIELGVTFLDTATAYGYDDEGPSSNERLLGKALKGKHDQVVIATKFGPLRSKTEHLGLDGSPENARKVCEQSLKNLGTDVIDLYYLHRVDPNIPIEESVGGMADLVKEGKVRYLGLSEVTVDQLKRAQGVHPISAVQTEYSLWSRDVEENGVLQACRELGVGFVPYSPLGRGFLTGSLKDRGQLKEGDWRLHNPRFTDDAFASNLRIVEGIEKMAAEKGCTPAQLALAWVHAQGEDMVPIPGTKRIKYLEQNIAALDVQLTHEDVQHLQTLAPVGQTVGERY</sequence>
<proteinExistence type="predicted"/>
<evidence type="ECO:0000313" key="3">
    <source>
        <dbReference type="EMBL" id="SFS34742.1"/>
    </source>
</evidence>
<dbReference type="CDD" id="cd19076">
    <property type="entry name" value="AKR_AKR13A_13D"/>
    <property type="match status" value="1"/>
</dbReference>
<dbReference type="Pfam" id="PF00248">
    <property type="entry name" value="Aldo_ket_red"/>
    <property type="match status" value="1"/>
</dbReference>
<dbReference type="PANTHER" id="PTHR43625">
    <property type="entry name" value="AFLATOXIN B1 ALDEHYDE REDUCTASE"/>
    <property type="match status" value="1"/>
</dbReference>
<accession>A0A1I6P3H2</accession>
<dbReference type="Gene3D" id="3.20.20.100">
    <property type="entry name" value="NADP-dependent oxidoreductase domain"/>
    <property type="match status" value="1"/>
</dbReference>
<dbReference type="AlphaFoldDB" id="A0A1I6P3H2"/>
<name>A0A1I6P3H2_9BACL</name>
<keyword evidence="4" id="KW-1185">Reference proteome</keyword>
<dbReference type="EMBL" id="FPAA01000001">
    <property type="protein sequence ID" value="SFS34742.1"/>
    <property type="molecule type" value="Genomic_DNA"/>
</dbReference>
<evidence type="ECO:0000256" key="1">
    <source>
        <dbReference type="ARBA" id="ARBA00023002"/>
    </source>
</evidence>
<dbReference type="SUPFAM" id="SSF51430">
    <property type="entry name" value="NAD(P)-linked oxidoreductase"/>
    <property type="match status" value="1"/>
</dbReference>
<dbReference type="InterPro" id="IPR036812">
    <property type="entry name" value="NAD(P)_OxRdtase_dom_sf"/>
</dbReference>
<dbReference type="InterPro" id="IPR050791">
    <property type="entry name" value="Aldo-Keto_reductase"/>
</dbReference>
<gene>
    <name evidence="3" type="ORF">SAMN05444972_101336</name>
</gene>
<evidence type="ECO:0000259" key="2">
    <source>
        <dbReference type="Pfam" id="PF00248"/>
    </source>
</evidence>
<protein>
    <submittedName>
        <fullName evidence="3">Predicted oxidoreductase</fullName>
    </submittedName>
</protein>
<organism evidence="3 4">
    <name type="scientific">Marininema halotolerans</name>
    <dbReference type="NCBI Taxonomy" id="1155944"/>
    <lineage>
        <taxon>Bacteria</taxon>
        <taxon>Bacillati</taxon>
        <taxon>Bacillota</taxon>
        <taxon>Bacilli</taxon>
        <taxon>Bacillales</taxon>
        <taxon>Thermoactinomycetaceae</taxon>
        <taxon>Marininema</taxon>
    </lineage>
</organism>
<dbReference type="GO" id="GO:0016491">
    <property type="term" value="F:oxidoreductase activity"/>
    <property type="evidence" value="ECO:0007669"/>
    <property type="project" value="UniProtKB-KW"/>
</dbReference>
<dbReference type="GO" id="GO:0005737">
    <property type="term" value="C:cytoplasm"/>
    <property type="evidence" value="ECO:0007669"/>
    <property type="project" value="TreeGrafter"/>
</dbReference>
<reference evidence="4" key="1">
    <citation type="submission" date="2016-10" db="EMBL/GenBank/DDBJ databases">
        <authorList>
            <person name="Varghese N."/>
            <person name="Submissions S."/>
        </authorList>
    </citation>
    <scope>NUCLEOTIDE SEQUENCE [LARGE SCALE GENOMIC DNA]</scope>
    <source>
        <strain evidence="4">DSM 45789</strain>
    </source>
</reference>
<evidence type="ECO:0000313" key="4">
    <source>
        <dbReference type="Proteomes" id="UP000198660"/>
    </source>
</evidence>
<feature type="domain" description="NADP-dependent oxidoreductase" evidence="2">
    <location>
        <begin position="17"/>
        <end position="311"/>
    </location>
</feature>